<comment type="caution">
    <text evidence="9">The sequence shown here is derived from an EMBL/GenBank/DDBJ whole genome shotgun (WGS) entry which is preliminary data.</text>
</comment>
<evidence type="ECO:0000313" key="9">
    <source>
        <dbReference type="EMBL" id="GER26011.1"/>
    </source>
</evidence>
<keyword evidence="10" id="KW-1185">Reference proteome</keyword>
<feature type="compositionally biased region" description="Basic and acidic residues" evidence="7">
    <location>
        <begin position="165"/>
        <end position="177"/>
    </location>
</feature>
<protein>
    <submittedName>
        <fullName evidence="9">Seipin</fullName>
    </submittedName>
</protein>
<dbReference type="OrthoDB" id="3990054at2759"/>
<feature type="transmembrane region" description="Helical" evidence="8">
    <location>
        <begin position="279"/>
        <end position="308"/>
    </location>
</feature>
<evidence type="ECO:0000256" key="6">
    <source>
        <dbReference type="ARBA" id="ARBA00023136"/>
    </source>
</evidence>
<proteinExistence type="predicted"/>
<dbReference type="AlphaFoldDB" id="A0A5A7P0C0"/>
<dbReference type="GO" id="GO:0006629">
    <property type="term" value="P:lipid metabolic process"/>
    <property type="evidence" value="ECO:0007669"/>
    <property type="project" value="UniProtKB-KW"/>
</dbReference>
<evidence type="ECO:0000256" key="1">
    <source>
        <dbReference type="ARBA" id="ARBA00004477"/>
    </source>
</evidence>
<dbReference type="GO" id="GO:0005789">
    <property type="term" value="C:endoplasmic reticulum membrane"/>
    <property type="evidence" value="ECO:0007669"/>
    <property type="project" value="UniProtKB-SubCell"/>
</dbReference>
<evidence type="ECO:0000313" key="10">
    <source>
        <dbReference type="Proteomes" id="UP000325081"/>
    </source>
</evidence>
<organism evidence="9 10">
    <name type="scientific">Striga asiatica</name>
    <name type="common">Asiatic witchweed</name>
    <name type="synonym">Buchnera asiatica</name>
    <dbReference type="NCBI Taxonomy" id="4170"/>
    <lineage>
        <taxon>Eukaryota</taxon>
        <taxon>Viridiplantae</taxon>
        <taxon>Streptophyta</taxon>
        <taxon>Embryophyta</taxon>
        <taxon>Tracheophyta</taxon>
        <taxon>Spermatophyta</taxon>
        <taxon>Magnoliopsida</taxon>
        <taxon>eudicotyledons</taxon>
        <taxon>Gunneridae</taxon>
        <taxon>Pentapetalae</taxon>
        <taxon>asterids</taxon>
        <taxon>lamiids</taxon>
        <taxon>Lamiales</taxon>
        <taxon>Orobanchaceae</taxon>
        <taxon>Buchnereae</taxon>
        <taxon>Striga</taxon>
    </lineage>
</organism>
<keyword evidence="4 8" id="KW-1133">Transmembrane helix</keyword>
<evidence type="ECO:0000256" key="5">
    <source>
        <dbReference type="ARBA" id="ARBA00023098"/>
    </source>
</evidence>
<dbReference type="CDD" id="cd23995">
    <property type="entry name" value="Seipin_BSCL2_like"/>
    <property type="match status" value="1"/>
</dbReference>
<dbReference type="InterPro" id="IPR009617">
    <property type="entry name" value="Seipin"/>
</dbReference>
<sequence length="540" mass="61415">MEEPKWNDHHNDEEEFQDALDDFDRKGCHDALDDFTFYDAFEAFSETIQPQVSIQSENPNPSPADKDLPRLDIRRRRSHSRQDSPGDDSTEPSTLSSPVNSDIYLRERKWRNSPKSEESASELGNSDPLETRFRSNSPESTVIEEKGETSEQPSTVTNATAPANTREDLARNGSSLREHEEEAAHSSLLLTLAGIVIKSISFQILLSVKVITFPIHSLYYLYMLAYDPFGFSRSCREYLFGKINSIWSSVYQLATEFINEWFKEHQSIWKLVLKCLWGLMWSCYACAVLVGLLFSAFVTSGILIKVVVEEPTRIQRSLNFDYKEKSPVAYVPIVTGSEFIHDIYLGENRELGKGGGSRIIPPYHKLKVTVSLTLPESEYNQNLGVFQIRVDFLAADGQILATSRRPCMLQFRSPPIRLLLTLLKLAPILTGYTSETQNINIHFRGFTEGLKPTANLRVVIEQRAEFSPGGGIPEIYSAHLTLESELPLVKRVLWFWKKTLFVWISMVIFTVELFLALLCCRPIVIPRICQTRAASNRNTN</sequence>
<accession>A0A5A7P0C0</accession>
<keyword evidence="3" id="KW-0256">Endoplasmic reticulum</keyword>
<feature type="region of interest" description="Disordered" evidence="7">
    <location>
        <begin position="49"/>
        <end position="177"/>
    </location>
</feature>
<evidence type="ECO:0000256" key="7">
    <source>
        <dbReference type="SAM" id="MobiDB-lite"/>
    </source>
</evidence>
<dbReference type="GO" id="GO:0140042">
    <property type="term" value="P:lipid droplet formation"/>
    <property type="evidence" value="ECO:0007669"/>
    <property type="project" value="UniProtKB-ARBA"/>
</dbReference>
<keyword evidence="2 8" id="KW-0812">Transmembrane</keyword>
<gene>
    <name evidence="9" type="ORF">STAS_01630</name>
</gene>
<dbReference type="Pfam" id="PF06775">
    <property type="entry name" value="Seipin"/>
    <property type="match status" value="1"/>
</dbReference>
<evidence type="ECO:0000256" key="2">
    <source>
        <dbReference type="ARBA" id="ARBA00022692"/>
    </source>
</evidence>
<dbReference type="PANTHER" id="PTHR21212:SF0">
    <property type="entry name" value="SEIPIN"/>
    <property type="match status" value="1"/>
</dbReference>
<feature type="compositionally biased region" description="Polar residues" evidence="7">
    <location>
        <begin position="91"/>
        <end position="100"/>
    </location>
</feature>
<comment type="subcellular location">
    <subcellularLocation>
        <location evidence="1">Endoplasmic reticulum membrane</location>
        <topology evidence="1">Multi-pass membrane protein</topology>
    </subcellularLocation>
</comment>
<name>A0A5A7P0C0_STRAF</name>
<feature type="transmembrane region" description="Helical" evidence="8">
    <location>
        <begin position="204"/>
        <end position="222"/>
    </location>
</feature>
<feature type="transmembrane region" description="Helical" evidence="8">
    <location>
        <begin position="500"/>
        <end position="518"/>
    </location>
</feature>
<evidence type="ECO:0000256" key="3">
    <source>
        <dbReference type="ARBA" id="ARBA00022824"/>
    </source>
</evidence>
<evidence type="ECO:0000256" key="8">
    <source>
        <dbReference type="SAM" id="Phobius"/>
    </source>
</evidence>
<feature type="compositionally biased region" description="Polar residues" evidence="7">
    <location>
        <begin position="49"/>
        <end position="59"/>
    </location>
</feature>
<keyword evidence="6 8" id="KW-0472">Membrane</keyword>
<evidence type="ECO:0000256" key="4">
    <source>
        <dbReference type="ARBA" id="ARBA00022989"/>
    </source>
</evidence>
<dbReference type="PANTHER" id="PTHR21212">
    <property type="entry name" value="BERNARDINELLI-SEIP CONGENITAL LIPODYSTROPHY 2 HOMOLOG BSCL2 PROTEIN"/>
    <property type="match status" value="1"/>
</dbReference>
<dbReference type="Proteomes" id="UP000325081">
    <property type="component" value="Unassembled WGS sequence"/>
</dbReference>
<reference evidence="10" key="1">
    <citation type="journal article" date="2019" name="Curr. Biol.">
        <title>Genome Sequence of Striga asiatica Provides Insight into the Evolution of Plant Parasitism.</title>
        <authorList>
            <person name="Yoshida S."/>
            <person name="Kim S."/>
            <person name="Wafula E.K."/>
            <person name="Tanskanen J."/>
            <person name="Kim Y.M."/>
            <person name="Honaas L."/>
            <person name="Yang Z."/>
            <person name="Spallek T."/>
            <person name="Conn C.E."/>
            <person name="Ichihashi Y."/>
            <person name="Cheong K."/>
            <person name="Cui S."/>
            <person name="Der J.P."/>
            <person name="Gundlach H."/>
            <person name="Jiao Y."/>
            <person name="Hori C."/>
            <person name="Ishida J.K."/>
            <person name="Kasahara H."/>
            <person name="Kiba T."/>
            <person name="Kim M.S."/>
            <person name="Koo N."/>
            <person name="Laohavisit A."/>
            <person name="Lee Y.H."/>
            <person name="Lumba S."/>
            <person name="McCourt P."/>
            <person name="Mortimer J.C."/>
            <person name="Mutuku J.M."/>
            <person name="Nomura T."/>
            <person name="Sasaki-Sekimoto Y."/>
            <person name="Seto Y."/>
            <person name="Wang Y."/>
            <person name="Wakatake T."/>
            <person name="Sakakibara H."/>
            <person name="Demura T."/>
            <person name="Yamaguchi S."/>
            <person name="Yoneyama K."/>
            <person name="Manabe R.I."/>
            <person name="Nelson D.C."/>
            <person name="Schulman A.H."/>
            <person name="Timko M.P."/>
            <person name="dePamphilis C.W."/>
            <person name="Choi D."/>
            <person name="Shirasu K."/>
        </authorList>
    </citation>
    <scope>NUCLEOTIDE SEQUENCE [LARGE SCALE GENOMIC DNA]</scope>
    <source>
        <strain evidence="10">cv. UVA1</strain>
    </source>
</reference>
<keyword evidence="5" id="KW-0443">Lipid metabolism</keyword>
<dbReference type="EMBL" id="BKCP01000669">
    <property type="protein sequence ID" value="GER26011.1"/>
    <property type="molecule type" value="Genomic_DNA"/>
</dbReference>
<feature type="compositionally biased region" description="Polar residues" evidence="7">
    <location>
        <begin position="150"/>
        <end position="163"/>
    </location>
</feature>